<dbReference type="InterPro" id="IPR017930">
    <property type="entry name" value="Myb_dom"/>
</dbReference>
<dbReference type="EMBL" id="KE658867">
    <property type="protein sequence ID" value="EQK97501.1"/>
    <property type="molecule type" value="Genomic_DNA"/>
</dbReference>
<dbReference type="GO" id="GO:0000978">
    <property type="term" value="F:RNA polymerase II cis-regulatory region sequence-specific DNA binding"/>
    <property type="evidence" value="ECO:0007669"/>
    <property type="project" value="TreeGrafter"/>
</dbReference>
<dbReference type="Pfam" id="PF13921">
    <property type="entry name" value="Myb_DNA-bind_6"/>
    <property type="match status" value="1"/>
</dbReference>
<dbReference type="InterPro" id="IPR009057">
    <property type="entry name" value="Homeodomain-like_sf"/>
</dbReference>
<evidence type="ECO:0000259" key="2">
    <source>
        <dbReference type="PROSITE" id="PS51294"/>
    </source>
</evidence>
<gene>
    <name evidence="3" type="ORF">OCS_06786</name>
</gene>
<evidence type="ECO:0000313" key="4">
    <source>
        <dbReference type="Proteomes" id="UP000019374"/>
    </source>
</evidence>
<dbReference type="PANTHER" id="PTHR45614:SF51">
    <property type="entry name" value="MYB-LIKE DNA-BINDING PROTEIN BAS1"/>
    <property type="match status" value="1"/>
</dbReference>
<feature type="domain" description="Myb-like" evidence="1">
    <location>
        <begin position="1"/>
        <end position="44"/>
    </location>
</feature>
<dbReference type="AlphaFoldDB" id="T5A6X5"/>
<dbReference type="PROSITE" id="PS51294">
    <property type="entry name" value="HTH_MYB"/>
    <property type="match status" value="1"/>
</dbReference>
<dbReference type="PROSITE" id="PS50090">
    <property type="entry name" value="MYB_LIKE"/>
    <property type="match status" value="1"/>
</dbReference>
<protein>
    <submittedName>
        <fullName evidence="3">Myb transcription factor</fullName>
    </submittedName>
</protein>
<dbReference type="SUPFAM" id="SSF46689">
    <property type="entry name" value="Homeodomain-like"/>
    <property type="match status" value="2"/>
</dbReference>
<evidence type="ECO:0000313" key="3">
    <source>
        <dbReference type="EMBL" id="EQK97501.1"/>
    </source>
</evidence>
<accession>T5A6X5</accession>
<dbReference type="Gene3D" id="1.10.10.60">
    <property type="entry name" value="Homeodomain-like"/>
    <property type="match status" value="2"/>
</dbReference>
<dbReference type="InterPro" id="IPR050560">
    <property type="entry name" value="MYB_TF"/>
</dbReference>
<dbReference type="Proteomes" id="UP000019374">
    <property type="component" value="Unassembled WGS sequence"/>
</dbReference>
<dbReference type="InterPro" id="IPR001005">
    <property type="entry name" value="SANT/Myb"/>
</dbReference>
<dbReference type="eggNOG" id="KOG0048">
    <property type="taxonomic scope" value="Eukaryota"/>
</dbReference>
<proteinExistence type="predicted"/>
<dbReference type="GO" id="GO:0000981">
    <property type="term" value="F:DNA-binding transcription factor activity, RNA polymerase II-specific"/>
    <property type="evidence" value="ECO:0007669"/>
    <property type="project" value="TreeGrafter"/>
</dbReference>
<feature type="domain" description="HTH myb-type" evidence="2">
    <location>
        <begin position="19"/>
        <end position="48"/>
    </location>
</feature>
<dbReference type="SMART" id="SM00717">
    <property type="entry name" value="SANT"/>
    <property type="match status" value="1"/>
</dbReference>
<dbReference type="Pfam" id="PF00249">
    <property type="entry name" value="Myb_DNA-binding"/>
    <property type="match status" value="1"/>
</dbReference>
<dbReference type="GO" id="GO:0005634">
    <property type="term" value="C:nucleus"/>
    <property type="evidence" value="ECO:0007669"/>
    <property type="project" value="TreeGrafter"/>
</dbReference>
<dbReference type="CDD" id="cd00167">
    <property type="entry name" value="SANT"/>
    <property type="match status" value="2"/>
</dbReference>
<dbReference type="HOGENOM" id="CLU_035738_1_0_1"/>
<sequence length="389" mass="42438">MLNAHGHLMLHAAPGGMVKDWHQIAARLPGRSNKDCRKRWVNTVCGGLNKGSWSQDEDRRLLEALRTHGPKSVPSPHPLVKTLTWHAADGFWSPNESERAVRISAQNGGSMASTPSSSVDKLLLSLVQQYGRDWKRIQSHGSMCNRSKNDVKNRFVSGRLFPRSTLTRRIRRYTIMSRKLGSKGAIGAGETTVATGADQYVEDDGAPCVLDEADTPAAMSEPEQHVWSDDPRFAVPDDFLFPDGLGPADNTQHQFNDADFCGLEPGLFRQEDVDGPLHVSIFGGSLPGELTVSLDVQEPSSAGAGSNVALDPDPFSELQLHLGDGQDGNGHELGESHDTRAVAEMLAQGDANLPRVVIVIPECSRDTLDYVLDVMKPIEKSKVKVEVHM</sequence>
<reference evidence="3 4" key="1">
    <citation type="journal article" date="2013" name="Chin. Sci. Bull.">
        <title>Genome survey uncovers the secrets of sex and lifestyle in caterpillar fungus.</title>
        <authorList>
            <person name="Hu X."/>
            <person name="Zhang Y."/>
            <person name="Xiao G."/>
            <person name="Zheng P."/>
            <person name="Xia Y."/>
            <person name="Zhang X."/>
            <person name="St Leger R.J."/>
            <person name="Liu X."/>
            <person name="Wang C."/>
        </authorList>
    </citation>
    <scope>NUCLEOTIDE SEQUENCE [LARGE SCALE GENOMIC DNA]</scope>
    <source>
        <strain evidence="4">Co18 / CGMCC 3.14243</strain>
        <tissue evidence="3">Fruit-body</tissue>
    </source>
</reference>
<organism evidence="3 4">
    <name type="scientific">Ophiocordyceps sinensis (strain Co18 / CGMCC 3.14243)</name>
    <name type="common">Yarsagumba caterpillar fungus</name>
    <name type="synonym">Hirsutella sinensis</name>
    <dbReference type="NCBI Taxonomy" id="911162"/>
    <lineage>
        <taxon>Eukaryota</taxon>
        <taxon>Fungi</taxon>
        <taxon>Dikarya</taxon>
        <taxon>Ascomycota</taxon>
        <taxon>Pezizomycotina</taxon>
        <taxon>Sordariomycetes</taxon>
        <taxon>Hypocreomycetidae</taxon>
        <taxon>Hypocreales</taxon>
        <taxon>Ophiocordycipitaceae</taxon>
        <taxon>Ophiocordyceps</taxon>
    </lineage>
</organism>
<name>T5A6X5_OPHSC</name>
<dbReference type="PANTHER" id="PTHR45614">
    <property type="entry name" value="MYB PROTEIN-RELATED"/>
    <property type="match status" value="1"/>
</dbReference>
<evidence type="ECO:0000259" key="1">
    <source>
        <dbReference type="PROSITE" id="PS50090"/>
    </source>
</evidence>